<comment type="function">
    <text evidence="16">Catalyzes cyanide-resistant oxygen consumption. May increase respiration when the cytochrome respiratory pathway is restricted, or in response to low temperatures.</text>
</comment>
<keyword evidence="5" id="KW-0679">Respiratory chain</keyword>
<dbReference type="CDD" id="cd01053">
    <property type="entry name" value="AOX"/>
    <property type="match status" value="1"/>
</dbReference>
<feature type="region of interest" description="Disordered" evidence="17">
    <location>
        <begin position="321"/>
        <end position="340"/>
    </location>
</feature>
<keyword evidence="7" id="KW-0479">Metal-binding</keyword>
<evidence type="ECO:0000313" key="20">
    <source>
        <dbReference type="Proteomes" id="UP001174909"/>
    </source>
</evidence>
<dbReference type="Pfam" id="PF01786">
    <property type="entry name" value="AOX"/>
    <property type="match status" value="1"/>
</dbReference>
<name>A0AA35ST40_GEOBA</name>
<evidence type="ECO:0000256" key="12">
    <source>
        <dbReference type="ARBA" id="ARBA00023002"/>
    </source>
</evidence>
<proteinExistence type="inferred from homology"/>
<evidence type="ECO:0000256" key="15">
    <source>
        <dbReference type="ARBA" id="ARBA00023136"/>
    </source>
</evidence>
<dbReference type="GO" id="GO:0005743">
    <property type="term" value="C:mitochondrial inner membrane"/>
    <property type="evidence" value="ECO:0007669"/>
    <property type="project" value="UniProtKB-SubCell"/>
</dbReference>
<dbReference type="Gene3D" id="1.20.1260.140">
    <property type="entry name" value="Alternative oxidase"/>
    <property type="match status" value="1"/>
</dbReference>
<dbReference type="InterPro" id="IPR002680">
    <property type="entry name" value="AOX"/>
</dbReference>
<comment type="subcellular location">
    <subcellularLocation>
        <location evidence="2">Mitochondrion inner membrane</location>
    </subcellularLocation>
</comment>
<sequence>MSGSSAVRRLLPVSRKQLRRSWRYINAAVSPVHFNNPSPLLEEQSRVRSFHCSAPGPANTGAQGRPRSDRDDLPMSLDHFRKPSQPAAGTTGHQEDGWCDGYTLPHPVWSEEELNSVQITHTPPEKPVDTAAYYSVQMLRTGFDLLSGYSWGKRFGTLDEKMWLSRIIYLETVAGVPGMIGAMVRHLKSLRRMTRDHGWIHTLLEEAENERMHLLTAMELRRPGPLFKIAVIGTQGVFVSMFWIAYFLSPRFCHKFVGYLEEEAVKTYTHCIESLDKGELKMWENTKAPQIAVCYWRLPGDAMMRDVLLAIRADEGHHREVNHTLGSMRPSETNPFGPGQ</sequence>
<dbReference type="GO" id="GO:0009916">
    <property type="term" value="F:alternative oxidase activity"/>
    <property type="evidence" value="ECO:0007669"/>
    <property type="project" value="InterPro"/>
</dbReference>
<dbReference type="GO" id="GO:0046872">
    <property type="term" value="F:metal ion binding"/>
    <property type="evidence" value="ECO:0007669"/>
    <property type="project" value="UniProtKB-KW"/>
</dbReference>
<evidence type="ECO:0000256" key="17">
    <source>
        <dbReference type="SAM" id="MobiDB-lite"/>
    </source>
</evidence>
<dbReference type="EMBL" id="CASHTH010002754">
    <property type="protein sequence ID" value="CAI8034852.1"/>
    <property type="molecule type" value="Genomic_DNA"/>
</dbReference>
<keyword evidence="12" id="KW-0560">Oxidoreductase</keyword>
<organism evidence="19 20">
    <name type="scientific">Geodia barretti</name>
    <name type="common">Barrett's horny sponge</name>
    <dbReference type="NCBI Taxonomy" id="519541"/>
    <lineage>
        <taxon>Eukaryota</taxon>
        <taxon>Metazoa</taxon>
        <taxon>Porifera</taxon>
        <taxon>Demospongiae</taxon>
        <taxon>Heteroscleromorpha</taxon>
        <taxon>Tetractinellida</taxon>
        <taxon>Astrophorina</taxon>
        <taxon>Geodiidae</taxon>
        <taxon>Geodia</taxon>
    </lineage>
</organism>
<gene>
    <name evidence="19" type="ORF">GBAR_LOCUS19585</name>
</gene>
<evidence type="ECO:0000256" key="10">
    <source>
        <dbReference type="ARBA" id="ARBA00022982"/>
    </source>
</evidence>
<dbReference type="PANTHER" id="PTHR31803:SF3">
    <property type="entry name" value="ALTERNATIVE OXIDASE"/>
    <property type="match status" value="1"/>
</dbReference>
<reference evidence="19" key="1">
    <citation type="submission" date="2023-03" db="EMBL/GenBank/DDBJ databases">
        <authorList>
            <person name="Steffen K."/>
            <person name="Cardenas P."/>
        </authorList>
    </citation>
    <scope>NUCLEOTIDE SEQUENCE</scope>
</reference>
<dbReference type="GO" id="GO:0010230">
    <property type="term" value="P:alternative respiration"/>
    <property type="evidence" value="ECO:0007669"/>
    <property type="project" value="TreeGrafter"/>
</dbReference>
<feature type="transmembrane region" description="Helical" evidence="18">
    <location>
        <begin position="226"/>
        <end position="248"/>
    </location>
</feature>
<evidence type="ECO:0000313" key="19">
    <source>
        <dbReference type="EMBL" id="CAI8034852.1"/>
    </source>
</evidence>
<keyword evidence="4" id="KW-0813">Transport</keyword>
<evidence type="ECO:0000256" key="16">
    <source>
        <dbReference type="ARBA" id="ARBA00025285"/>
    </source>
</evidence>
<evidence type="ECO:0000256" key="13">
    <source>
        <dbReference type="ARBA" id="ARBA00023004"/>
    </source>
</evidence>
<evidence type="ECO:0000256" key="9">
    <source>
        <dbReference type="ARBA" id="ARBA00022946"/>
    </source>
</evidence>
<evidence type="ECO:0000256" key="18">
    <source>
        <dbReference type="SAM" id="Phobius"/>
    </source>
</evidence>
<feature type="region of interest" description="Disordered" evidence="17">
    <location>
        <begin position="45"/>
        <end position="96"/>
    </location>
</feature>
<evidence type="ECO:0000256" key="3">
    <source>
        <dbReference type="ARBA" id="ARBA00008388"/>
    </source>
</evidence>
<feature type="transmembrane region" description="Helical" evidence="18">
    <location>
        <begin position="163"/>
        <end position="184"/>
    </location>
</feature>
<evidence type="ECO:0000256" key="14">
    <source>
        <dbReference type="ARBA" id="ARBA00023128"/>
    </source>
</evidence>
<dbReference type="InterPro" id="IPR038659">
    <property type="entry name" value="AOX_sf"/>
</dbReference>
<keyword evidence="15 18" id="KW-0472">Membrane</keyword>
<evidence type="ECO:0000256" key="7">
    <source>
        <dbReference type="ARBA" id="ARBA00022723"/>
    </source>
</evidence>
<keyword evidence="6 18" id="KW-0812">Transmembrane</keyword>
<evidence type="ECO:0000256" key="5">
    <source>
        <dbReference type="ARBA" id="ARBA00022660"/>
    </source>
</evidence>
<keyword evidence="9" id="KW-0809">Transit peptide</keyword>
<evidence type="ECO:0000256" key="1">
    <source>
        <dbReference type="ARBA" id="ARBA00001962"/>
    </source>
</evidence>
<dbReference type="Proteomes" id="UP001174909">
    <property type="component" value="Unassembled WGS sequence"/>
</dbReference>
<dbReference type="AlphaFoldDB" id="A0AA35ST40"/>
<keyword evidence="10" id="KW-0249">Electron transport</keyword>
<keyword evidence="11 18" id="KW-1133">Transmembrane helix</keyword>
<keyword evidence="20" id="KW-1185">Reference proteome</keyword>
<evidence type="ECO:0000256" key="4">
    <source>
        <dbReference type="ARBA" id="ARBA00022448"/>
    </source>
</evidence>
<evidence type="ECO:0000256" key="6">
    <source>
        <dbReference type="ARBA" id="ARBA00022692"/>
    </source>
</evidence>
<keyword evidence="14" id="KW-0496">Mitochondrion</keyword>
<accession>A0AA35ST40</accession>
<feature type="compositionally biased region" description="Basic and acidic residues" evidence="17">
    <location>
        <begin position="66"/>
        <end position="81"/>
    </location>
</feature>
<comment type="similarity">
    <text evidence="3">Belongs to the alternative oxidase family.</text>
</comment>
<keyword evidence="8" id="KW-0999">Mitochondrion inner membrane</keyword>
<comment type="cofactor">
    <cofactor evidence="1">
        <name>Fe cation</name>
        <dbReference type="ChEBI" id="CHEBI:24875"/>
    </cofactor>
</comment>
<evidence type="ECO:0000256" key="2">
    <source>
        <dbReference type="ARBA" id="ARBA00004273"/>
    </source>
</evidence>
<dbReference type="FunFam" id="1.20.1260.140:FF:000002">
    <property type="entry name" value="Alternative oxidase"/>
    <property type="match status" value="1"/>
</dbReference>
<comment type="caution">
    <text evidence="19">The sequence shown here is derived from an EMBL/GenBank/DDBJ whole genome shotgun (WGS) entry which is preliminary data.</text>
</comment>
<evidence type="ECO:0000256" key="11">
    <source>
        <dbReference type="ARBA" id="ARBA00022989"/>
    </source>
</evidence>
<protein>
    <submittedName>
        <fullName evidence="19">Alternative oxidase, mitochondrial</fullName>
    </submittedName>
</protein>
<dbReference type="PANTHER" id="PTHR31803">
    <property type="entry name" value="ALTERNATIVE OXIDASE"/>
    <property type="match status" value="1"/>
</dbReference>
<evidence type="ECO:0000256" key="8">
    <source>
        <dbReference type="ARBA" id="ARBA00022792"/>
    </source>
</evidence>
<keyword evidence="13" id="KW-0408">Iron</keyword>